<organism evidence="2 3">
    <name type="scientific">Mytilus edulis</name>
    <name type="common">Blue mussel</name>
    <dbReference type="NCBI Taxonomy" id="6550"/>
    <lineage>
        <taxon>Eukaryota</taxon>
        <taxon>Metazoa</taxon>
        <taxon>Spiralia</taxon>
        <taxon>Lophotrochozoa</taxon>
        <taxon>Mollusca</taxon>
        <taxon>Bivalvia</taxon>
        <taxon>Autobranchia</taxon>
        <taxon>Pteriomorphia</taxon>
        <taxon>Mytilida</taxon>
        <taxon>Mytiloidea</taxon>
        <taxon>Mytilidae</taxon>
        <taxon>Mytilinae</taxon>
        <taxon>Mytilus</taxon>
    </lineage>
</organism>
<evidence type="ECO:0000256" key="1">
    <source>
        <dbReference type="SAM" id="Coils"/>
    </source>
</evidence>
<dbReference type="Proteomes" id="UP000683360">
    <property type="component" value="Unassembled WGS sequence"/>
</dbReference>
<sequence>MENKLIEKIAYLETQIQQTKETNNEQKEEIEKLKNELTKVEHDLMKMRIDKKCEEQAVQQQIKSLETNLEKRDAELLSKIELGINSQFKTLLEEVKTAELLSKIELGINSQFKTLLEEVKTVTKNNDKTTINNTGNVQINQTNSNGALHTQRQILPMKKVAPEFTCGRKH</sequence>
<evidence type="ECO:0000313" key="2">
    <source>
        <dbReference type="EMBL" id="CAG2209457.1"/>
    </source>
</evidence>
<evidence type="ECO:0000313" key="3">
    <source>
        <dbReference type="Proteomes" id="UP000683360"/>
    </source>
</evidence>
<comment type="caution">
    <text evidence="2">The sequence shown here is derived from an EMBL/GenBank/DDBJ whole genome shotgun (WGS) entry which is preliminary data.</text>
</comment>
<gene>
    <name evidence="2" type="ORF">MEDL_23590</name>
</gene>
<keyword evidence="1" id="KW-0175">Coiled coil</keyword>
<proteinExistence type="predicted"/>
<name>A0A8S3RJR1_MYTED</name>
<dbReference type="AlphaFoldDB" id="A0A8S3RJR1"/>
<keyword evidence="3" id="KW-1185">Reference proteome</keyword>
<dbReference type="EMBL" id="CAJPWZ010001179">
    <property type="protein sequence ID" value="CAG2209457.1"/>
    <property type="molecule type" value="Genomic_DNA"/>
</dbReference>
<reference evidence="2" key="1">
    <citation type="submission" date="2021-03" db="EMBL/GenBank/DDBJ databases">
        <authorList>
            <person name="Bekaert M."/>
        </authorList>
    </citation>
    <scope>NUCLEOTIDE SEQUENCE</scope>
</reference>
<feature type="coiled-coil region" evidence="1">
    <location>
        <begin position="9"/>
        <end position="75"/>
    </location>
</feature>
<protein>
    <submittedName>
        <fullName evidence="2">Uncharacterized protein</fullName>
    </submittedName>
</protein>
<accession>A0A8S3RJR1</accession>